<dbReference type="AlphaFoldDB" id="A0A922FDL8"/>
<dbReference type="Pfam" id="PF07250">
    <property type="entry name" value="Glyoxal_oxid_N"/>
    <property type="match status" value="1"/>
</dbReference>
<feature type="region of interest" description="Disordered" evidence="1">
    <location>
        <begin position="49"/>
        <end position="85"/>
    </location>
</feature>
<protein>
    <recommendedName>
        <fullName evidence="7">Galactose oxidase</fullName>
    </recommendedName>
</protein>
<dbReference type="Proteomes" id="UP000811246">
    <property type="component" value="Chromosome 4"/>
</dbReference>
<evidence type="ECO:0000259" key="4">
    <source>
        <dbReference type="Pfam" id="PF09118"/>
    </source>
</evidence>
<reference evidence="5" key="1">
    <citation type="submission" date="2021-01" db="EMBL/GenBank/DDBJ databases">
        <authorList>
            <person name="Lovell J.T."/>
            <person name="Bentley N."/>
            <person name="Bhattarai G."/>
            <person name="Jenkins J.W."/>
            <person name="Sreedasyam A."/>
            <person name="Alarcon Y."/>
            <person name="Bock C."/>
            <person name="Boston L."/>
            <person name="Carlson J."/>
            <person name="Cervantes K."/>
            <person name="Clermont K."/>
            <person name="Krom N."/>
            <person name="Kubenka K."/>
            <person name="Mamidi S."/>
            <person name="Mattison C."/>
            <person name="Monteros M."/>
            <person name="Pisani C."/>
            <person name="Plott C."/>
            <person name="Rajasekar S."/>
            <person name="Rhein H.S."/>
            <person name="Rohla C."/>
            <person name="Song M."/>
            <person name="Hilaire R.S."/>
            <person name="Shu S."/>
            <person name="Wells L."/>
            <person name="Wang X."/>
            <person name="Webber J."/>
            <person name="Heerema R.J."/>
            <person name="Klein P."/>
            <person name="Conner P."/>
            <person name="Grauke L."/>
            <person name="Grimwood J."/>
            <person name="Schmutz J."/>
            <person name="Randall J.J."/>
        </authorList>
    </citation>
    <scope>NUCLEOTIDE SEQUENCE</scope>
    <source>
        <tissue evidence="5">Leaf</tissue>
    </source>
</reference>
<feature type="chain" id="PRO_5037736254" description="Galactose oxidase" evidence="2">
    <location>
        <begin position="24"/>
        <end position="613"/>
    </location>
</feature>
<feature type="domain" description="Glyoxal oxidase N-terminal" evidence="3">
    <location>
        <begin position="107"/>
        <end position="497"/>
    </location>
</feature>
<dbReference type="CDD" id="cd02851">
    <property type="entry name" value="E_set_GO_C"/>
    <property type="match status" value="1"/>
</dbReference>
<evidence type="ECO:0008006" key="7">
    <source>
        <dbReference type="Google" id="ProtNLM"/>
    </source>
</evidence>
<feature type="compositionally biased region" description="Basic and acidic residues" evidence="1">
    <location>
        <begin position="67"/>
        <end position="81"/>
    </location>
</feature>
<comment type="caution">
    <text evidence="5">The sequence shown here is derived from an EMBL/GenBank/DDBJ whole genome shotgun (WGS) entry which is preliminary data.</text>
</comment>
<dbReference type="Pfam" id="PF09118">
    <property type="entry name" value="GO-like_E_set"/>
    <property type="match status" value="1"/>
</dbReference>
<evidence type="ECO:0000313" key="6">
    <source>
        <dbReference type="Proteomes" id="UP000811246"/>
    </source>
</evidence>
<dbReference type="PANTHER" id="PTHR32208">
    <property type="entry name" value="SECRETED PROTEIN-RELATED"/>
    <property type="match status" value="1"/>
</dbReference>
<dbReference type="PANTHER" id="PTHR32208:SF93">
    <property type="entry name" value="ALDEHYDE OXIDASE GLOX1"/>
    <property type="match status" value="1"/>
</dbReference>
<sequence>MAALRLLSLLITLPLFLAISAHSQFFYPHPSSGGGPGLQVHRKLREPKLPAGIPIPNTSAGKPSSTTHDHFKSPDQVDKNQENPASPETAFKGLWELFSNDSGANAMHINILPNSKVIMYDAIAFHMSTIKLPNGECIPFKDERSGFELQDCWAHAVEFDIDTAKIRPLKVEWDLWCSSGGLAADGTLVGTGGWLNGSRTVRYMRPCLDCDWKEYQTALADLRWYATQATLANGGFILVGGRRSFSYEYVPREGDSNSKAINFPFLNETTDLDENNLYPFVHLSTDGNVFIFANHRSVLLNTQTNTIVRELPVLDGGSRNYPASGMSALLPIKLHHVQNPELIPVEVIVCGGAKPEAYGLAQKGNFTQALQDCNRLQITNPDAKWIKETMPSSRVMGDMLILPNGDLLILNGAKIGTAAWYSADDPNFTPVLYSPDKPQDQRFMELAPATIPRMYHSASSLLPDGKVLVGGSNPNAGYNFTAKYPTEMRIEKFSPPYLDPALAIKRPEILVESSEASLLYGKMFSVQFKSNEALVTKEDIMVTMYAPPFTTHGFSMNQRLIELVHVDVVKVSGGSHQVNVTAPPTGMVAPPGFYLLFVVHRGLPSKGMWVQIK</sequence>
<name>A0A922FDL8_CARIL</name>
<dbReference type="InterPro" id="IPR009880">
    <property type="entry name" value="Glyoxal_oxidase_N"/>
</dbReference>
<dbReference type="InterPro" id="IPR015202">
    <property type="entry name" value="GO-like_E_set"/>
</dbReference>
<evidence type="ECO:0000256" key="2">
    <source>
        <dbReference type="SAM" id="SignalP"/>
    </source>
</evidence>
<proteinExistence type="predicted"/>
<accession>A0A922FDL8</accession>
<organism evidence="5 6">
    <name type="scientific">Carya illinoinensis</name>
    <name type="common">Pecan</name>
    <dbReference type="NCBI Taxonomy" id="32201"/>
    <lineage>
        <taxon>Eukaryota</taxon>
        <taxon>Viridiplantae</taxon>
        <taxon>Streptophyta</taxon>
        <taxon>Embryophyta</taxon>
        <taxon>Tracheophyta</taxon>
        <taxon>Spermatophyta</taxon>
        <taxon>Magnoliopsida</taxon>
        <taxon>eudicotyledons</taxon>
        <taxon>Gunneridae</taxon>
        <taxon>Pentapetalae</taxon>
        <taxon>rosids</taxon>
        <taxon>fabids</taxon>
        <taxon>Fagales</taxon>
        <taxon>Juglandaceae</taxon>
        <taxon>Carya</taxon>
    </lineage>
</organism>
<evidence type="ECO:0000313" key="5">
    <source>
        <dbReference type="EMBL" id="KAG6718600.1"/>
    </source>
</evidence>
<keyword evidence="2" id="KW-0732">Signal</keyword>
<feature type="domain" description="Galactose oxidase-like Early set" evidence="4">
    <location>
        <begin position="506"/>
        <end position="612"/>
    </location>
</feature>
<feature type="signal peptide" evidence="2">
    <location>
        <begin position="1"/>
        <end position="23"/>
    </location>
</feature>
<evidence type="ECO:0000256" key="1">
    <source>
        <dbReference type="SAM" id="MobiDB-lite"/>
    </source>
</evidence>
<feature type="compositionally biased region" description="Polar residues" evidence="1">
    <location>
        <begin position="56"/>
        <end position="66"/>
    </location>
</feature>
<dbReference type="EMBL" id="CM031828">
    <property type="protein sequence ID" value="KAG6718600.1"/>
    <property type="molecule type" value="Genomic_DNA"/>
</dbReference>
<gene>
    <name evidence="5" type="ORF">I3842_04G160000</name>
</gene>
<evidence type="ECO:0000259" key="3">
    <source>
        <dbReference type="Pfam" id="PF07250"/>
    </source>
</evidence>